<dbReference type="Proteomes" id="UP000187609">
    <property type="component" value="Unassembled WGS sequence"/>
</dbReference>
<keyword evidence="5 6" id="KW-0732">Signal</keyword>
<dbReference type="PANTHER" id="PTHR35630">
    <property type="entry name" value="LEGUMINOSIN GROUP486 SECRETED PEPTIDE"/>
    <property type="match status" value="1"/>
</dbReference>
<protein>
    <recommendedName>
        <fullName evidence="9">S-protein homolog</fullName>
    </recommendedName>
</protein>
<evidence type="ECO:0000256" key="1">
    <source>
        <dbReference type="ARBA" id="ARBA00004613"/>
    </source>
</evidence>
<name>A0A314L0G0_NICAT</name>
<feature type="non-terminal residue" evidence="7">
    <location>
        <position position="1"/>
    </location>
</feature>
<keyword evidence="4" id="KW-0964">Secreted</keyword>
<organism evidence="7 8">
    <name type="scientific">Nicotiana attenuata</name>
    <name type="common">Coyote tobacco</name>
    <dbReference type="NCBI Taxonomy" id="49451"/>
    <lineage>
        <taxon>Eukaryota</taxon>
        <taxon>Viridiplantae</taxon>
        <taxon>Streptophyta</taxon>
        <taxon>Embryophyta</taxon>
        <taxon>Tracheophyta</taxon>
        <taxon>Spermatophyta</taxon>
        <taxon>Magnoliopsida</taxon>
        <taxon>eudicotyledons</taxon>
        <taxon>Gunneridae</taxon>
        <taxon>Pentapetalae</taxon>
        <taxon>asterids</taxon>
        <taxon>lamiids</taxon>
        <taxon>Solanales</taxon>
        <taxon>Solanaceae</taxon>
        <taxon>Nicotianoideae</taxon>
        <taxon>Nicotianeae</taxon>
        <taxon>Nicotiana</taxon>
    </lineage>
</organism>
<sequence length="126" mass="14456">SNITNSFLILILAMFFTFSFSIEDTPQIVHLISKLDNGTNPVQIKCKVNGAISADLTLKSGQDFQFTANVKGKYNCEASWGRLIAAFDAFEPVRDKGHSIIYWWVKKDGFYLSWNKIDWKLIVEWE</sequence>
<evidence type="ECO:0000256" key="4">
    <source>
        <dbReference type="ARBA" id="ARBA00022525"/>
    </source>
</evidence>
<reference evidence="7" key="1">
    <citation type="submission" date="2016-11" db="EMBL/GenBank/DDBJ databases">
        <title>The genome of Nicotiana attenuata.</title>
        <authorList>
            <person name="Xu S."/>
            <person name="Brockmoeller T."/>
            <person name="Gaquerel E."/>
            <person name="Navarro A."/>
            <person name="Kuhl H."/>
            <person name="Gase K."/>
            <person name="Ling Z."/>
            <person name="Zhou W."/>
            <person name="Kreitzer C."/>
            <person name="Stanke M."/>
            <person name="Tang H."/>
            <person name="Lyons E."/>
            <person name="Pandey P."/>
            <person name="Pandey S.P."/>
            <person name="Timmermann B."/>
            <person name="Baldwin I.T."/>
        </authorList>
    </citation>
    <scope>NUCLEOTIDE SEQUENCE [LARGE SCALE GENOMIC DNA]</scope>
    <source>
        <strain evidence="7">UT</strain>
    </source>
</reference>
<dbReference type="InterPro" id="IPR010264">
    <property type="entry name" value="Self-incomp_S1"/>
</dbReference>
<comment type="caution">
    <text evidence="7">The sequence shown here is derived from an EMBL/GenBank/DDBJ whole genome shotgun (WGS) entry which is preliminary data.</text>
</comment>
<evidence type="ECO:0008006" key="9">
    <source>
        <dbReference type="Google" id="ProtNLM"/>
    </source>
</evidence>
<proteinExistence type="inferred from homology"/>
<evidence type="ECO:0000256" key="5">
    <source>
        <dbReference type="ARBA" id="ARBA00022729"/>
    </source>
</evidence>
<dbReference type="Gramene" id="OIT34955">
    <property type="protein sequence ID" value="OIT34955"/>
    <property type="gene ID" value="A4A49_56108"/>
</dbReference>
<dbReference type="PANTHER" id="PTHR35630:SF1">
    <property type="entry name" value="LEGUMINOSIN GROUP486 SECRETED PEPTIDE"/>
    <property type="match status" value="1"/>
</dbReference>
<evidence type="ECO:0000256" key="3">
    <source>
        <dbReference type="ARBA" id="ARBA00022471"/>
    </source>
</evidence>
<comment type="subcellular location">
    <subcellularLocation>
        <location evidence="1">Secreted</location>
    </subcellularLocation>
</comment>
<dbReference type="AlphaFoldDB" id="A0A314L0G0"/>
<dbReference type="EMBL" id="MJEQ01000631">
    <property type="protein sequence ID" value="OIT34955.1"/>
    <property type="molecule type" value="Genomic_DNA"/>
</dbReference>
<feature type="non-terminal residue" evidence="7">
    <location>
        <position position="126"/>
    </location>
</feature>
<keyword evidence="3" id="KW-0713">Self-incompatibility</keyword>
<gene>
    <name evidence="7" type="ORF">A4A49_56108</name>
</gene>
<feature type="signal peptide" evidence="6">
    <location>
        <begin position="1"/>
        <end position="21"/>
    </location>
</feature>
<comment type="similarity">
    <text evidence="2">Belongs to the plant self-incompatibility (S1) protein family.</text>
</comment>
<evidence type="ECO:0000256" key="2">
    <source>
        <dbReference type="ARBA" id="ARBA00005581"/>
    </source>
</evidence>
<evidence type="ECO:0000313" key="8">
    <source>
        <dbReference type="Proteomes" id="UP000187609"/>
    </source>
</evidence>
<dbReference type="GO" id="GO:0060320">
    <property type="term" value="P:rejection of self pollen"/>
    <property type="evidence" value="ECO:0007669"/>
    <property type="project" value="UniProtKB-KW"/>
</dbReference>
<accession>A0A314L0G0</accession>
<evidence type="ECO:0000313" key="7">
    <source>
        <dbReference type="EMBL" id="OIT34955.1"/>
    </source>
</evidence>
<dbReference type="GO" id="GO:0005576">
    <property type="term" value="C:extracellular region"/>
    <property type="evidence" value="ECO:0007669"/>
    <property type="project" value="UniProtKB-SubCell"/>
</dbReference>
<keyword evidence="8" id="KW-1185">Reference proteome</keyword>
<feature type="chain" id="PRO_5016343520" description="S-protein homolog" evidence="6">
    <location>
        <begin position="22"/>
        <end position="126"/>
    </location>
</feature>
<dbReference type="Pfam" id="PF05938">
    <property type="entry name" value="Self-incomp_S1"/>
    <property type="match status" value="1"/>
</dbReference>
<evidence type="ECO:0000256" key="6">
    <source>
        <dbReference type="SAM" id="SignalP"/>
    </source>
</evidence>